<evidence type="ECO:0000313" key="2">
    <source>
        <dbReference type="Proteomes" id="UP001055439"/>
    </source>
</evidence>
<organism evidence="1 2">
    <name type="scientific">Musa troglodytarum</name>
    <name type="common">fe'i banana</name>
    <dbReference type="NCBI Taxonomy" id="320322"/>
    <lineage>
        <taxon>Eukaryota</taxon>
        <taxon>Viridiplantae</taxon>
        <taxon>Streptophyta</taxon>
        <taxon>Embryophyta</taxon>
        <taxon>Tracheophyta</taxon>
        <taxon>Spermatophyta</taxon>
        <taxon>Magnoliopsida</taxon>
        <taxon>Liliopsida</taxon>
        <taxon>Zingiberales</taxon>
        <taxon>Musaceae</taxon>
        <taxon>Musa</taxon>
    </lineage>
</organism>
<gene>
    <name evidence="1" type="ORF">MUK42_33379</name>
</gene>
<reference evidence="1" key="1">
    <citation type="submission" date="2022-05" db="EMBL/GenBank/DDBJ databases">
        <title>The Musa troglodytarum L. genome provides insights into the mechanism of non-climacteric behaviour and enrichment of carotenoids.</title>
        <authorList>
            <person name="Wang J."/>
        </authorList>
    </citation>
    <scope>NUCLEOTIDE SEQUENCE</scope>
    <source>
        <tissue evidence="1">Leaf</tissue>
    </source>
</reference>
<dbReference type="EMBL" id="CP097511">
    <property type="protein sequence ID" value="URE44357.1"/>
    <property type="molecule type" value="Genomic_DNA"/>
</dbReference>
<protein>
    <submittedName>
        <fullName evidence="1">Uncharacterized protein</fullName>
    </submittedName>
</protein>
<proteinExistence type="predicted"/>
<keyword evidence="2" id="KW-1185">Reference proteome</keyword>
<feature type="non-terminal residue" evidence="1">
    <location>
        <position position="1"/>
    </location>
</feature>
<sequence length="79" mass="9133">DSVAPPLLFDLYVGVNLWRSINITEVFTLYEAEIITAAPSDSCRHAWPTSVRERRSYLRWSRGISTTIWGIRTRISVQH</sequence>
<accession>A0A9E7I832</accession>
<dbReference type="OrthoDB" id="1429720at2759"/>
<name>A0A9E7I832_9LILI</name>
<evidence type="ECO:0000313" key="1">
    <source>
        <dbReference type="EMBL" id="URE44357.1"/>
    </source>
</evidence>
<dbReference type="AlphaFoldDB" id="A0A9E7I832"/>
<dbReference type="Proteomes" id="UP001055439">
    <property type="component" value="Chromosome 9"/>
</dbReference>